<dbReference type="RefSeq" id="WP_058246260.1">
    <property type="nucleotide sequence ID" value="NZ_CYSE01000001.1"/>
</dbReference>
<reference evidence="1 2" key="1">
    <citation type="submission" date="2015-09" db="EMBL/GenBank/DDBJ databases">
        <authorList>
            <consortium name="Swine Surveillance"/>
        </authorList>
    </citation>
    <scope>NUCLEOTIDE SEQUENCE [LARGE SCALE GENOMIC DNA]</scope>
    <source>
        <strain evidence="1 2">CECT 7648</strain>
    </source>
</reference>
<protein>
    <submittedName>
        <fullName evidence="1">Uncharacterized protein</fullName>
    </submittedName>
</protein>
<evidence type="ECO:0000313" key="1">
    <source>
        <dbReference type="EMBL" id="CUH76035.1"/>
    </source>
</evidence>
<sequence>MKSTTVASFFVLIISASLVAGIQLLPPLTAPGGLPVINLAARPPSARVNEMAYCKANLPGIDCGCFAHHAGTVLNEPRATVIGTSYKNRWDLARFQGIESCS</sequence>
<proteinExistence type="predicted"/>
<dbReference type="STRING" id="441103.TRN7648_00748"/>
<gene>
    <name evidence="1" type="ORF">TRN7648_00748</name>
</gene>
<accession>A0A0P1G2J1</accession>
<organism evidence="1 2">
    <name type="scientific">Tropicibacter naphthalenivorans</name>
    <dbReference type="NCBI Taxonomy" id="441103"/>
    <lineage>
        <taxon>Bacteria</taxon>
        <taxon>Pseudomonadati</taxon>
        <taxon>Pseudomonadota</taxon>
        <taxon>Alphaproteobacteria</taxon>
        <taxon>Rhodobacterales</taxon>
        <taxon>Roseobacteraceae</taxon>
        <taxon>Tropicibacter</taxon>
    </lineage>
</organism>
<dbReference type="Proteomes" id="UP000054935">
    <property type="component" value="Unassembled WGS sequence"/>
</dbReference>
<name>A0A0P1G2J1_9RHOB</name>
<evidence type="ECO:0000313" key="2">
    <source>
        <dbReference type="Proteomes" id="UP000054935"/>
    </source>
</evidence>
<keyword evidence="2" id="KW-1185">Reference proteome</keyword>
<dbReference type="OrthoDB" id="7875688at2"/>
<dbReference type="AlphaFoldDB" id="A0A0P1G2J1"/>
<dbReference type="EMBL" id="CYSE01000001">
    <property type="protein sequence ID" value="CUH76035.1"/>
    <property type="molecule type" value="Genomic_DNA"/>
</dbReference>